<dbReference type="Gene3D" id="6.10.30.10">
    <property type="match status" value="1"/>
</dbReference>
<dbReference type="InterPro" id="IPR002878">
    <property type="entry name" value="ChsH2_C"/>
</dbReference>
<dbReference type="InterPro" id="IPR022002">
    <property type="entry name" value="ChsH2_Znr"/>
</dbReference>
<dbReference type="PANTHER" id="PTHR34075">
    <property type="entry name" value="BLR3430 PROTEIN"/>
    <property type="match status" value="1"/>
</dbReference>
<dbReference type="Pfam" id="PF12172">
    <property type="entry name" value="zf-ChsH2"/>
    <property type="match status" value="1"/>
</dbReference>
<dbReference type="InterPro" id="IPR012340">
    <property type="entry name" value="NA-bd_OB-fold"/>
</dbReference>
<dbReference type="Proteomes" id="UP001553715">
    <property type="component" value="Unassembled WGS sequence"/>
</dbReference>
<sequence length="139" mass="15464">MTETTVLPSPAPTIDPETKPYWDATLRGKLLIRRCNACGEAHWYPRTLCPFCGSFDTEWLETAGQGEIYTFAITRKGLGHYSGVGPYVLAFVTLDEGPSMLTNIIECDVDDVQIGDRVEVVFHKTNAEAALPRFRPVAR</sequence>
<dbReference type="EMBL" id="JBFBMH010000028">
    <property type="protein sequence ID" value="MEW1976333.1"/>
    <property type="molecule type" value="Genomic_DNA"/>
</dbReference>
<evidence type="ECO:0000313" key="3">
    <source>
        <dbReference type="EMBL" id="MEW1976333.1"/>
    </source>
</evidence>
<protein>
    <submittedName>
        <fullName evidence="3">Zn-ribbon domain-containing OB-fold protein</fullName>
    </submittedName>
</protein>
<dbReference type="InterPro" id="IPR052513">
    <property type="entry name" value="Thioester_dehydratase-like"/>
</dbReference>
<dbReference type="Pfam" id="PF01796">
    <property type="entry name" value="OB_ChsH2_C"/>
    <property type="match status" value="1"/>
</dbReference>
<evidence type="ECO:0000259" key="2">
    <source>
        <dbReference type="Pfam" id="PF12172"/>
    </source>
</evidence>
<dbReference type="SUPFAM" id="SSF50249">
    <property type="entry name" value="Nucleic acid-binding proteins"/>
    <property type="match status" value="1"/>
</dbReference>
<evidence type="ECO:0000259" key="1">
    <source>
        <dbReference type="Pfam" id="PF01796"/>
    </source>
</evidence>
<name>A0ABV3LKD4_9MICO</name>
<accession>A0ABV3LKD4</accession>
<dbReference type="PANTHER" id="PTHR34075:SF5">
    <property type="entry name" value="BLR3430 PROTEIN"/>
    <property type="match status" value="1"/>
</dbReference>
<evidence type="ECO:0000313" key="4">
    <source>
        <dbReference type="Proteomes" id="UP001553715"/>
    </source>
</evidence>
<feature type="domain" description="ChsH2 rubredoxin-like zinc ribbon" evidence="2">
    <location>
        <begin position="22"/>
        <end position="58"/>
    </location>
</feature>
<reference evidence="3 4" key="1">
    <citation type="submission" date="2024-06" db="EMBL/GenBank/DDBJ databases">
        <title>The Natural Products Discovery Center: Release of the First 8490 Sequenced Strains for Exploring Actinobacteria Biosynthetic Diversity.</title>
        <authorList>
            <person name="Kalkreuter E."/>
            <person name="Kautsar S.A."/>
            <person name="Yang D."/>
            <person name="Bader C.D."/>
            <person name="Teijaro C.N."/>
            <person name="Fluegel L."/>
            <person name="Davis C.M."/>
            <person name="Simpson J.R."/>
            <person name="Lauterbach L."/>
            <person name="Steele A.D."/>
            <person name="Gui C."/>
            <person name="Meng S."/>
            <person name="Li G."/>
            <person name="Viehrig K."/>
            <person name="Ye F."/>
            <person name="Su P."/>
            <person name="Kiefer A.F."/>
            <person name="Nichols A."/>
            <person name="Cepeda A.J."/>
            <person name="Yan W."/>
            <person name="Fan B."/>
            <person name="Jiang Y."/>
            <person name="Adhikari A."/>
            <person name="Zheng C.-J."/>
            <person name="Schuster L."/>
            <person name="Cowan T.M."/>
            <person name="Smanski M.J."/>
            <person name="Chevrette M.G."/>
            <person name="De Carvalho L.P.S."/>
            <person name="Shen B."/>
        </authorList>
    </citation>
    <scope>NUCLEOTIDE SEQUENCE [LARGE SCALE GENOMIC DNA]</scope>
    <source>
        <strain evidence="3 4">NPDC077434</strain>
    </source>
</reference>
<keyword evidence="4" id="KW-1185">Reference proteome</keyword>
<organism evidence="3 4">
    <name type="scientific">Microbacterium profundi</name>
    <dbReference type="NCBI Taxonomy" id="450380"/>
    <lineage>
        <taxon>Bacteria</taxon>
        <taxon>Bacillati</taxon>
        <taxon>Actinomycetota</taxon>
        <taxon>Actinomycetes</taxon>
        <taxon>Micrococcales</taxon>
        <taxon>Microbacteriaceae</taxon>
        <taxon>Microbacterium</taxon>
    </lineage>
</organism>
<gene>
    <name evidence="3" type="ORF">AB0301_14835</name>
</gene>
<proteinExistence type="predicted"/>
<dbReference type="RefSeq" id="WP_033105383.1">
    <property type="nucleotide sequence ID" value="NZ_JBFBMH010000028.1"/>
</dbReference>
<feature type="domain" description="ChsH2 C-terminal OB-fold" evidence="1">
    <location>
        <begin position="59"/>
        <end position="123"/>
    </location>
</feature>
<comment type="caution">
    <text evidence="3">The sequence shown here is derived from an EMBL/GenBank/DDBJ whole genome shotgun (WGS) entry which is preliminary data.</text>
</comment>